<reference evidence="3" key="1">
    <citation type="journal article" date="2019" name="Int. J. Syst. Evol. Microbiol.">
        <title>The Global Catalogue of Microorganisms (GCM) 10K type strain sequencing project: providing services to taxonomists for standard genome sequencing and annotation.</title>
        <authorList>
            <consortium name="The Broad Institute Genomics Platform"/>
            <consortium name="The Broad Institute Genome Sequencing Center for Infectious Disease"/>
            <person name="Wu L."/>
            <person name="Ma J."/>
        </authorList>
    </citation>
    <scope>NUCLEOTIDE SEQUENCE [LARGE SCALE GENOMIC DNA]</scope>
    <source>
        <strain evidence="3">CGMCC 4.7152</strain>
    </source>
</reference>
<evidence type="ECO:0000259" key="1">
    <source>
        <dbReference type="PROSITE" id="PS50056"/>
    </source>
</evidence>
<dbReference type="EC" id="3.1.3.48" evidence="2"/>
<evidence type="ECO:0000313" key="2">
    <source>
        <dbReference type="EMBL" id="MFC4997593.1"/>
    </source>
</evidence>
<proteinExistence type="predicted"/>
<dbReference type="GO" id="GO:0004725">
    <property type="term" value="F:protein tyrosine phosphatase activity"/>
    <property type="evidence" value="ECO:0007669"/>
    <property type="project" value="UniProtKB-EC"/>
</dbReference>
<dbReference type="PROSITE" id="PS00383">
    <property type="entry name" value="TYR_PHOSPHATASE_1"/>
    <property type="match status" value="1"/>
</dbReference>
<protein>
    <submittedName>
        <fullName evidence="2">Tyrosine-protein phosphatase</fullName>
        <ecNumber evidence="2">3.1.3.48</ecNumber>
    </submittedName>
</protein>
<dbReference type="Gene3D" id="3.90.190.10">
    <property type="entry name" value="Protein tyrosine phosphatase superfamily"/>
    <property type="match status" value="1"/>
</dbReference>
<keyword evidence="3" id="KW-1185">Reference proteome</keyword>
<dbReference type="RefSeq" id="WP_380113824.1">
    <property type="nucleotide sequence ID" value="NZ_JBHSIU010000010.1"/>
</dbReference>
<sequence length="257" mass="27651">MTVTGAVSWPGGRNVRDLGGRALRDGGVTRSGLVFRSAAPEHLTDDGWTAARAAGIRTVVDLRNAPTETGRTADHPVIRADSLDGLVFVAAPTEDPDDAEFLRVCGPWLDHPRSWADNARLAPARVAGAVRAVAAARPAVLVHCAGGRDRTGMICAMLLVLAGATADAVIDDYADGWRGAGAHEGHGWVYDLERQVWDKRRLPSTEPAELDRQVAERVPALREWIRTFDTEAFLRSAGLSEPELDTLRALLRPLNGS</sequence>
<dbReference type="InterPro" id="IPR000387">
    <property type="entry name" value="Tyr_Pase_dom"/>
</dbReference>
<feature type="domain" description="Tyrosine specific protein phosphatases" evidence="1">
    <location>
        <begin position="124"/>
        <end position="171"/>
    </location>
</feature>
<dbReference type="Proteomes" id="UP001595912">
    <property type="component" value="Unassembled WGS sequence"/>
</dbReference>
<dbReference type="InterPro" id="IPR029021">
    <property type="entry name" value="Prot-tyrosine_phosphatase-like"/>
</dbReference>
<evidence type="ECO:0000313" key="3">
    <source>
        <dbReference type="Proteomes" id="UP001595912"/>
    </source>
</evidence>
<dbReference type="EMBL" id="JBHSIU010000010">
    <property type="protein sequence ID" value="MFC4997593.1"/>
    <property type="molecule type" value="Genomic_DNA"/>
</dbReference>
<dbReference type="PROSITE" id="PS50056">
    <property type="entry name" value="TYR_PHOSPHATASE_2"/>
    <property type="match status" value="1"/>
</dbReference>
<dbReference type="SUPFAM" id="SSF52799">
    <property type="entry name" value="(Phosphotyrosine protein) phosphatases II"/>
    <property type="match status" value="1"/>
</dbReference>
<dbReference type="Pfam" id="PF13350">
    <property type="entry name" value="Y_phosphatase3"/>
    <property type="match status" value="1"/>
</dbReference>
<organism evidence="2 3">
    <name type="scientific">Dactylosporangium cerinum</name>
    <dbReference type="NCBI Taxonomy" id="1434730"/>
    <lineage>
        <taxon>Bacteria</taxon>
        <taxon>Bacillati</taxon>
        <taxon>Actinomycetota</taxon>
        <taxon>Actinomycetes</taxon>
        <taxon>Micromonosporales</taxon>
        <taxon>Micromonosporaceae</taxon>
        <taxon>Dactylosporangium</taxon>
    </lineage>
</organism>
<name>A0ABV9VQA4_9ACTN</name>
<keyword evidence="2" id="KW-0378">Hydrolase</keyword>
<accession>A0ABV9VQA4</accession>
<comment type="caution">
    <text evidence="2">The sequence shown here is derived from an EMBL/GenBank/DDBJ whole genome shotgun (WGS) entry which is preliminary data.</text>
</comment>
<dbReference type="InterPro" id="IPR026893">
    <property type="entry name" value="Tyr/Ser_Pase_IphP-type"/>
</dbReference>
<gene>
    <name evidence="2" type="ORF">ACFPIJ_07130</name>
</gene>
<dbReference type="InterPro" id="IPR016130">
    <property type="entry name" value="Tyr_Pase_AS"/>
</dbReference>